<organism evidence="2 3">
    <name type="scientific">Ohtaekwangia kribbensis</name>
    <dbReference type="NCBI Taxonomy" id="688913"/>
    <lineage>
        <taxon>Bacteria</taxon>
        <taxon>Pseudomonadati</taxon>
        <taxon>Bacteroidota</taxon>
        <taxon>Cytophagia</taxon>
        <taxon>Cytophagales</taxon>
        <taxon>Fulvivirgaceae</taxon>
        <taxon>Ohtaekwangia</taxon>
    </lineage>
</organism>
<dbReference type="Proteomes" id="UP001597112">
    <property type="component" value="Unassembled WGS sequence"/>
</dbReference>
<feature type="region of interest" description="Disordered" evidence="1">
    <location>
        <begin position="1"/>
        <end position="23"/>
    </location>
</feature>
<evidence type="ECO:0000313" key="3">
    <source>
        <dbReference type="Proteomes" id="UP001597112"/>
    </source>
</evidence>
<dbReference type="Pfam" id="PF18849">
    <property type="entry name" value="baeRF_family7"/>
    <property type="match status" value="1"/>
</dbReference>
<accession>A0ABW3K586</accession>
<dbReference type="RefSeq" id="WP_377580642.1">
    <property type="nucleotide sequence ID" value="NZ_JBHTKA010000007.1"/>
</dbReference>
<evidence type="ECO:0000313" key="2">
    <source>
        <dbReference type="EMBL" id="MFD1001195.1"/>
    </source>
</evidence>
<dbReference type="EMBL" id="JBHTKA010000007">
    <property type="protein sequence ID" value="MFD1001195.1"/>
    <property type="molecule type" value="Genomic_DNA"/>
</dbReference>
<comment type="caution">
    <text evidence="2">The sequence shown here is derived from an EMBL/GenBank/DDBJ whole genome shotgun (WGS) entry which is preliminary data.</text>
</comment>
<name>A0ABW3K586_9BACT</name>
<feature type="region of interest" description="Disordered" evidence="1">
    <location>
        <begin position="45"/>
        <end position="108"/>
    </location>
</feature>
<keyword evidence="3" id="KW-1185">Reference proteome</keyword>
<reference evidence="3" key="1">
    <citation type="journal article" date="2019" name="Int. J. Syst. Evol. Microbiol.">
        <title>The Global Catalogue of Microorganisms (GCM) 10K type strain sequencing project: providing services to taxonomists for standard genome sequencing and annotation.</title>
        <authorList>
            <consortium name="The Broad Institute Genomics Platform"/>
            <consortium name="The Broad Institute Genome Sequencing Center for Infectious Disease"/>
            <person name="Wu L."/>
            <person name="Ma J."/>
        </authorList>
    </citation>
    <scope>NUCLEOTIDE SEQUENCE [LARGE SCALE GENOMIC DNA]</scope>
    <source>
        <strain evidence="3">CCUG 58938</strain>
    </source>
</reference>
<sequence length="495" mass="55574">MGKDREGKFKGKPTGQGKDNNIELHLKEEGALDLYLETAEKYTDGQEEMPANVKVRHPNRNADKQTEYAADGKPNKWYRKTASKASRSSSISENGLAQNGRRDTTEGLELPGVLTKPLLEELFNHNASHYITAFMATHQAGVEVNEKQDLVVFKNILQQVSSQLRQNGVDETTVVRMLAPGYDLLKDDTFWRSQQAGLAIFISDKIFKYIKMPEAPVEEGVLTGGSFFLKQLIPMMTNREYFYLLVMSKKQSKVFKVDAFGIQHIPIPEMPNGIDDVVHFEEKDDQKLWRTGSSGAGGGANYHGIGAGKPDEKENIALYLEEVDETLWEELLHNENVPLLLAGVDYLIPIFKSVTGYNYIWNEALTGSYEHEDVNKLHQKAMDVMAPYFEERHKKALDNYGNQSATERTSSVPADVIPAAYYGRVSHLFVQKGERIWGTFDEVANKLEIHEAQQSGDECLLNTAVIKTILTGGDIHILEKEKMPGSGKIAALLRY</sequence>
<feature type="compositionally biased region" description="Low complexity" evidence="1">
    <location>
        <begin position="83"/>
        <end position="92"/>
    </location>
</feature>
<dbReference type="InterPro" id="IPR040837">
    <property type="entry name" value="Bact_RF_family7"/>
</dbReference>
<protein>
    <submittedName>
        <fullName evidence="2">Uncharacterized protein</fullName>
    </submittedName>
</protein>
<gene>
    <name evidence="2" type="ORF">ACFQ21_17840</name>
</gene>
<proteinExistence type="predicted"/>
<evidence type="ECO:0000256" key="1">
    <source>
        <dbReference type="SAM" id="MobiDB-lite"/>
    </source>
</evidence>